<dbReference type="EC" id="2.7.11.32" evidence="5"/>
<evidence type="ECO:0000313" key="7">
    <source>
        <dbReference type="Proteomes" id="UP001229251"/>
    </source>
</evidence>
<keyword evidence="3 5" id="KW-0547">Nucleotide-binding</keyword>
<evidence type="ECO:0000313" key="6">
    <source>
        <dbReference type="EMBL" id="MDK7187754.1"/>
    </source>
</evidence>
<dbReference type="RefSeq" id="WP_016648651.1">
    <property type="nucleotide sequence ID" value="NZ_CAUPDI010000002.1"/>
</dbReference>
<dbReference type="Pfam" id="PF03618">
    <property type="entry name" value="Kinase-PPPase"/>
    <property type="match status" value="1"/>
</dbReference>
<dbReference type="GO" id="GO:0004674">
    <property type="term" value="F:protein serine/threonine kinase activity"/>
    <property type="evidence" value="ECO:0007669"/>
    <property type="project" value="UniProtKB-UniRule"/>
</dbReference>
<dbReference type="HAMAP" id="MF_00921">
    <property type="entry name" value="PDRP"/>
    <property type="match status" value="1"/>
</dbReference>
<dbReference type="NCBIfam" id="NF003742">
    <property type="entry name" value="PRK05339.1"/>
    <property type="match status" value="1"/>
</dbReference>
<comment type="caution">
    <text evidence="6">The sequence shown here is derived from an EMBL/GenBank/DDBJ whole genome shotgun (WGS) entry which is preliminary data.</text>
</comment>
<dbReference type="EC" id="2.7.4.27" evidence="5"/>
<comment type="catalytic activity">
    <reaction evidence="5">
        <text>N(tele)-phospho-L-histidyl/L-threonyl-[pyruvate, phosphate dikinase] + ADP = N(tele)-phospho-L-histidyl/O-phospho-L-threonyl-[pyruvate, phosphate dikinase] + AMP + H(+)</text>
        <dbReference type="Rhea" id="RHEA:43692"/>
        <dbReference type="Rhea" id="RHEA-COMP:10650"/>
        <dbReference type="Rhea" id="RHEA-COMP:10651"/>
        <dbReference type="ChEBI" id="CHEBI:15378"/>
        <dbReference type="ChEBI" id="CHEBI:30013"/>
        <dbReference type="ChEBI" id="CHEBI:61977"/>
        <dbReference type="ChEBI" id="CHEBI:83586"/>
        <dbReference type="ChEBI" id="CHEBI:456215"/>
        <dbReference type="ChEBI" id="CHEBI:456216"/>
        <dbReference type="EC" id="2.7.11.32"/>
    </reaction>
</comment>
<dbReference type="PANTHER" id="PTHR31756">
    <property type="entry name" value="PYRUVATE, PHOSPHATE DIKINASE REGULATORY PROTEIN 1, CHLOROPLASTIC"/>
    <property type="match status" value="1"/>
</dbReference>
<organism evidence="6 7">
    <name type="scientific">Facklamia hominis</name>
    <dbReference type="NCBI Taxonomy" id="178214"/>
    <lineage>
        <taxon>Bacteria</taxon>
        <taxon>Bacillati</taxon>
        <taxon>Bacillota</taxon>
        <taxon>Bacilli</taxon>
        <taxon>Lactobacillales</taxon>
        <taxon>Aerococcaceae</taxon>
        <taxon>Facklamia</taxon>
    </lineage>
</organism>
<reference evidence="6" key="1">
    <citation type="submission" date="2023-05" db="EMBL/GenBank/DDBJ databases">
        <title>Cataloging the Phylogenetic Diversity of Human Bladder Bacteria.</title>
        <authorList>
            <person name="Du J."/>
        </authorList>
    </citation>
    <scope>NUCLEOTIDE SEQUENCE</scope>
    <source>
        <strain evidence="6">UMB1231</strain>
    </source>
</reference>
<keyword evidence="1 5" id="KW-0723">Serine/threonine-protein kinase</keyword>
<dbReference type="GO" id="GO:0005524">
    <property type="term" value="F:ATP binding"/>
    <property type="evidence" value="ECO:0007669"/>
    <property type="project" value="InterPro"/>
</dbReference>
<keyword evidence="2 5" id="KW-0808">Transferase</keyword>
<dbReference type="AlphaFoldDB" id="A0AAJ1Q6M7"/>
<feature type="binding site" evidence="5">
    <location>
        <begin position="153"/>
        <end position="160"/>
    </location>
    <ligand>
        <name>ADP</name>
        <dbReference type="ChEBI" id="CHEBI:456216"/>
    </ligand>
</feature>
<comment type="similarity">
    <text evidence="5">Belongs to the pyruvate, phosphate/water dikinase regulatory protein family. PDRP subfamily.</text>
</comment>
<keyword evidence="6" id="KW-0670">Pyruvate</keyword>
<name>A0AAJ1Q6M7_9LACT</name>
<proteinExistence type="inferred from homology"/>
<evidence type="ECO:0000256" key="2">
    <source>
        <dbReference type="ARBA" id="ARBA00022679"/>
    </source>
</evidence>
<evidence type="ECO:0000256" key="4">
    <source>
        <dbReference type="ARBA" id="ARBA00022777"/>
    </source>
</evidence>
<comment type="catalytic activity">
    <reaction evidence="5">
        <text>N(tele)-phospho-L-histidyl/O-phospho-L-threonyl-[pyruvate, phosphate dikinase] + phosphate + H(+) = N(tele)-phospho-L-histidyl/L-threonyl-[pyruvate, phosphate dikinase] + diphosphate</text>
        <dbReference type="Rhea" id="RHEA:43696"/>
        <dbReference type="Rhea" id="RHEA-COMP:10650"/>
        <dbReference type="Rhea" id="RHEA-COMP:10651"/>
        <dbReference type="ChEBI" id="CHEBI:15378"/>
        <dbReference type="ChEBI" id="CHEBI:30013"/>
        <dbReference type="ChEBI" id="CHEBI:33019"/>
        <dbReference type="ChEBI" id="CHEBI:43474"/>
        <dbReference type="ChEBI" id="CHEBI:61977"/>
        <dbReference type="ChEBI" id="CHEBI:83586"/>
        <dbReference type="EC" id="2.7.4.27"/>
    </reaction>
</comment>
<dbReference type="GO" id="GO:0043531">
    <property type="term" value="F:ADP binding"/>
    <property type="evidence" value="ECO:0007669"/>
    <property type="project" value="UniProtKB-UniRule"/>
</dbReference>
<sequence>MTQQSNPIFYIISDSVGETALRATNAALAQYPQLTNARLKRYPFINSLTELSPILEEAKKVQAIIITTLVNDELNQFAEEFTQNHNIPYHNVVRPIMNIIHQETQLTASEQAGSLHRLDDHYFDRIQAIEFAVKYDDGKNRKGFKLADIVLLGVSRSSKTPLSMYLANKSYKVANLPIFPEVHIPEEIFQVDPRRIFGLTASPLYIQQIRKKRVKMMGMSEDSSYTSMERVKHELMFADDLFYRLKANVIYIENQSIEELSEQIITQYNYNMYS</sequence>
<dbReference type="InterPro" id="IPR005177">
    <property type="entry name" value="Kinase-pyrophosphorylase"/>
</dbReference>
<protein>
    <recommendedName>
        <fullName evidence="5">Putative pyruvate, phosphate dikinase regulatory protein</fullName>
        <shortName evidence="5">PPDK regulatory protein</shortName>
        <ecNumber evidence="5">2.7.11.32</ecNumber>
        <ecNumber evidence="5">2.7.4.27</ecNumber>
    </recommendedName>
</protein>
<dbReference type="PANTHER" id="PTHR31756:SF3">
    <property type="entry name" value="PYRUVATE, PHOSPHATE DIKINASE REGULATORY PROTEIN 1, CHLOROPLASTIC"/>
    <property type="match status" value="1"/>
</dbReference>
<dbReference type="EMBL" id="JASOOE010000013">
    <property type="protein sequence ID" value="MDK7187754.1"/>
    <property type="molecule type" value="Genomic_DNA"/>
</dbReference>
<comment type="function">
    <text evidence="5">Bifunctional serine/threonine kinase and phosphorylase involved in the regulation of the pyruvate, phosphate dikinase (PPDK) by catalyzing its phosphorylation/dephosphorylation.</text>
</comment>
<evidence type="ECO:0000256" key="1">
    <source>
        <dbReference type="ARBA" id="ARBA00022527"/>
    </source>
</evidence>
<dbReference type="InterPro" id="IPR026565">
    <property type="entry name" value="PPDK_reg"/>
</dbReference>
<gene>
    <name evidence="6" type="ORF">QP433_07145</name>
</gene>
<evidence type="ECO:0000256" key="5">
    <source>
        <dbReference type="HAMAP-Rule" id="MF_00921"/>
    </source>
</evidence>
<keyword evidence="4 5" id="KW-0418">Kinase</keyword>
<dbReference type="GO" id="GO:0016776">
    <property type="term" value="F:phosphotransferase activity, phosphate group as acceptor"/>
    <property type="evidence" value="ECO:0007669"/>
    <property type="project" value="UniProtKB-UniRule"/>
</dbReference>
<dbReference type="Proteomes" id="UP001229251">
    <property type="component" value="Unassembled WGS sequence"/>
</dbReference>
<evidence type="ECO:0000256" key="3">
    <source>
        <dbReference type="ARBA" id="ARBA00022741"/>
    </source>
</evidence>
<accession>A0AAJ1Q6M7</accession>